<name>A0A0F9T1I3_9ZZZZ</name>
<dbReference type="AlphaFoldDB" id="A0A0F9T1I3"/>
<feature type="transmembrane region" description="Helical" evidence="2">
    <location>
        <begin position="115"/>
        <end position="132"/>
    </location>
</feature>
<gene>
    <name evidence="3" type="ORF">LCGC14_0383090</name>
</gene>
<evidence type="ECO:0000256" key="1">
    <source>
        <dbReference type="SAM" id="MobiDB-lite"/>
    </source>
</evidence>
<dbReference type="EMBL" id="LAZR01000314">
    <property type="protein sequence ID" value="KKN75150.1"/>
    <property type="molecule type" value="Genomic_DNA"/>
</dbReference>
<reference evidence="3" key="1">
    <citation type="journal article" date="2015" name="Nature">
        <title>Complex archaea that bridge the gap between prokaryotes and eukaryotes.</title>
        <authorList>
            <person name="Spang A."/>
            <person name="Saw J.H."/>
            <person name="Jorgensen S.L."/>
            <person name="Zaremba-Niedzwiedzka K."/>
            <person name="Martijn J."/>
            <person name="Lind A.E."/>
            <person name="van Eijk R."/>
            <person name="Schleper C."/>
            <person name="Guy L."/>
            <person name="Ettema T.J."/>
        </authorList>
    </citation>
    <scope>NUCLEOTIDE SEQUENCE</scope>
</reference>
<evidence type="ECO:0000313" key="3">
    <source>
        <dbReference type="EMBL" id="KKN75150.1"/>
    </source>
</evidence>
<protein>
    <submittedName>
        <fullName evidence="3">Uncharacterized protein</fullName>
    </submittedName>
</protein>
<organism evidence="3">
    <name type="scientific">marine sediment metagenome</name>
    <dbReference type="NCBI Taxonomy" id="412755"/>
    <lineage>
        <taxon>unclassified sequences</taxon>
        <taxon>metagenomes</taxon>
        <taxon>ecological metagenomes</taxon>
    </lineage>
</organism>
<accession>A0A0F9T1I3</accession>
<proteinExistence type="predicted"/>
<comment type="caution">
    <text evidence="3">The sequence shown here is derived from an EMBL/GenBank/DDBJ whole genome shotgun (WGS) entry which is preliminary data.</text>
</comment>
<feature type="region of interest" description="Disordered" evidence="1">
    <location>
        <begin position="526"/>
        <end position="566"/>
    </location>
</feature>
<evidence type="ECO:0000256" key="2">
    <source>
        <dbReference type="SAM" id="Phobius"/>
    </source>
</evidence>
<keyword evidence="2" id="KW-0812">Transmembrane</keyword>
<sequence>MADKHTIRPQFIIDRCVTLKSNWSTRTKKFKDWYNILLLNNELEQEGMESVVTNDPRTGFNLARHLLTTMVISDRIPIDTLPPEFVPATSYLEDYVSRRWKDQEKRYRMIGRQSWLFDFVSWLLATGWYSIFSMVTDKEIWSEVWSPANSFPGFGPDGLVEHAHIYTLSPVASAKKLKVMGWTYPRPITGDITMYDYWAFDADANVTNSVVMESLFVKEPVVDKALTKLGTLPIFTSPAGGLPDMGSIKTGKVWQEHYGEAFVGTDEDLLLNYNKMRSFMQQAARTAAQPHWLELSSGDTPIATEELMDRWGSILHGGQGDSVTPLQSNPIPVELTNILFHYQNELQRGMFPAAVFGNVQQQISYLALANIATASMQTLTPYRDSTAGMRTDLNNYWIDMILMNRFRPHGFKLPENMPERLDRRFEVDADVEIPGLLVQKANIARIMNPKFRLPVTWITDRMFPEIKNALKSIADTRAEDAMMDPDAIKVSAIIGYREQARLFREANDIPTAELYEKLAKKKEAELELAQQPQVQPPGGNGASPIEQELSRELGAAVTPPGGATNA</sequence>
<keyword evidence="2" id="KW-0472">Membrane</keyword>
<feature type="compositionally biased region" description="Low complexity" evidence="1">
    <location>
        <begin position="527"/>
        <end position="537"/>
    </location>
</feature>
<keyword evidence="2" id="KW-1133">Transmembrane helix</keyword>